<dbReference type="HOGENOM" id="CLU_020336_9_3_9"/>
<dbReference type="PRINTS" id="PR00111">
    <property type="entry name" value="ABHYDROLASE"/>
</dbReference>
<protein>
    <recommendedName>
        <fullName evidence="1">AB hydrolase-1 domain-containing protein</fullName>
    </recommendedName>
</protein>
<gene>
    <name evidence="2" type="ORF">HMPREF0083_01528</name>
</gene>
<dbReference type="Gene3D" id="3.40.50.1820">
    <property type="entry name" value="alpha/beta hydrolase"/>
    <property type="match status" value="1"/>
</dbReference>
<dbReference type="GO" id="GO:0047372">
    <property type="term" value="F:monoacylglycerol lipase activity"/>
    <property type="evidence" value="ECO:0007669"/>
    <property type="project" value="TreeGrafter"/>
</dbReference>
<reference evidence="2 3" key="1">
    <citation type="submission" date="2013-08" db="EMBL/GenBank/DDBJ databases">
        <authorList>
            <person name="Weinstock G."/>
            <person name="Sodergren E."/>
            <person name="Wylie T."/>
            <person name="Fulton L."/>
            <person name="Fulton R."/>
            <person name="Fronick C."/>
            <person name="O'Laughlin M."/>
            <person name="Godfrey J."/>
            <person name="Miner T."/>
            <person name="Herter B."/>
            <person name="Appelbaum E."/>
            <person name="Cordes M."/>
            <person name="Lek S."/>
            <person name="Wollam A."/>
            <person name="Pepin K.H."/>
            <person name="Palsikar V.B."/>
            <person name="Mitreva M."/>
            <person name="Wilson R.K."/>
        </authorList>
    </citation>
    <scope>NUCLEOTIDE SEQUENCE [LARGE SCALE GENOMIC DNA]</scope>
    <source>
        <strain evidence="2 3">ATCC 12856</strain>
    </source>
</reference>
<dbReference type="Proteomes" id="UP000016511">
    <property type="component" value="Unassembled WGS sequence"/>
</dbReference>
<dbReference type="GO" id="GO:0016020">
    <property type="term" value="C:membrane"/>
    <property type="evidence" value="ECO:0007669"/>
    <property type="project" value="TreeGrafter"/>
</dbReference>
<comment type="caution">
    <text evidence="2">The sequence shown here is derived from an EMBL/GenBank/DDBJ whole genome shotgun (WGS) entry which is preliminary data.</text>
</comment>
<dbReference type="GO" id="GO:0046464">
    <property type="term" value="P:acylglycerol catabolic process"/>
    <property type="evidence" value="ECO:0007669"/>
    <property type="project" value="TreeGrafter"/>
</dbReference>
<evidence type="ECO:0000313" key="2">
    <source>
        <dbReference type="EMBL" id="ERI10380.1"/>
    </source>
</evidence>
<name>U1X5Y6_ANEAE</name>
<feature type="domain" description="AB hydrolase-1" evidence="1">
    <location>
        <begin position="40"/>
        <end position="156"/>
    </location>
</feature>
<evidence type="ECO:0000259" key="1">
    <source>
        <dbReference type="Pfam" id="PF00561"/>
    </source>
</evidence>
<organism evidence="2 3">
    <name type="scientific">Aneurinibacillus aneurinilyticus ATCC 12856</name>
    <dbReference type="NCBI Taxonomy" id="649747"/>
    <lineage>
        <taxon>Bacteria</taxon>
        <taxon>Bacillati</taxon>
        <taxon>Bacillota</taxon>
        <taxon>Bacilli</taxon>
        <taxon>Bacillales</taxon>
        <taxon>Paenibacillaceae</taxon>
        <taxon>Aneurinibacillus group</taxon>
        <taxon>Aneurinibacillus</taxon>
    </lineage>
</organism>
<dbReference type="eggNOG" id="COG0596">
    <property type="taxonomic scope" value="Bacteria"/>
</dbReference>
<accession>U1X5Y6</accession>
<dbReference type="SUPFAM" id="SSF53474">
    <property type="entry name" value="alpha/beta-Hydrolases"/>
    <property type="match status" value="1"/>
</dbReference>
<dbReference type="InterPro" id="IPR000073">
    <property type="entry name" value="AB_hydrolase_1"/>
</dbReference>
<dbReference type="AlphaFoldDB" id="U1X5Y6"/>
<dbReference type="EMBL" id="AWSJ01000100">
    <property type="protein sequence ID" value="ERI10380.1"/>
    <property type="molecule type" value="Genomic_DNA"/>
</dbReference>
<sequence length="258" mass="28915">MKNGGLDMSKAIENKIGQKLDIGGIELYYELLGKNNEGPTLVFDSGYGFTLENWNPIKDDVSKFSKMFIYDRAGIGKSEWDDRPRHSQQSVENLRILLKKAGVKSPYVLVGHSFGGLNVRLFASTYPEEVAGVVLLDSCHEDQNKILPSLFTKEVRENYYNQFTLEGSLNEVEESLEQVRASKSLGSIPLIVATGGLQPFHTAKSMAAWMKFQRELASLSTNKKHIIVEDAGHVIHIDQPQIVVNVLKDMLDMVKNRT</sequence>
<keyword evidence="3" id="KW-1185">Reference proteome</keyword>
<dbReference type="PATRIC" id="fig|649747.3.peg.1386"/>
<dbReference type="PANTHER" id="PTHR43798">
    <property type="entry name" value="MONOACYLGLYCEROL LIPASE"/>
    <property type="match status" value="1"/>
</dbReference>
<evidence type="ECO:0000313" key="3">
    <source>
        <dbReference type="Proteomes" id="UP000016511"/>
    </source>
</evidence>
<dbReference type="PANTHER" id="PTHR43798:SF5">
    <property type="entry name" value="MONOACYLGLYCEROL LIPASE ABHD6"/>
    <property type="match status" value="1"/>
</dbReference>
<dbReference type="STRING" id="649747.HMPREF0083_01528"/>
<proteinExistence type="predicted"/>
<dbReference type="InterPro" id="IPR050266">
    <property type="entry name" value="AB_hydrolase_sf"/>
</dbReference>
<dbReference type="Pfam" id="PF00561">
    <property type="entry name" value="Abhydrolase_1"/>
    <property type="match status" value="1"/>
</dbReference>
<dbReference type="InterPro" id="IPR029058">
    <property type="entry name" value="AB_hydrolase_fold"/>
</dbReference>